<keyword evidence="3" id="KW-1185">Reference proteome</keyword>
<gene>
    <name evidence="2" type="ORF">EYC84_011906</name>
</gene>
<dbReference type="AlphaFoldDB" id="A0A5M9J9F7"/>
<evidence type="ECO:0000256" key="1">
    <source>
        <dbReference type="SAM" id="MobiDB-lite"/>
    </source>
</evidence>
<comment type="caution">
    <text evidence="2">The sequence shown here is derived from an EMBL/GenBank/DDBJ whole genome shotgun (WGS) entry which is preliminary data.</text>
</comment>
<evidence type="ECO:0000313" key="2">
    <source>
        <dbReference type="EMBL" id="KAA8563895.1"/>
    </source>
</evidence>
<dbReference type="Proteomes" id="UP000322873">
    <property type="component" value="Unassembled WGS sequence"/>
</dbReference>
<name>A0A5M9J9F7_MONFR</name>
<dbReference type="EMBL" id="VICG01000016">
    <property type="protein sequence ID" value="KAA8563895.1"/>
    <property type="molecule type" value="Genomic_DNA"/>
</dbReference>
<organism evidence="2 3">
    <name type="scientific">Monilinia fructicola</name>
    <name type="common">Brown rot fungus</name>
    <name type="synonym">Ciboria fructicola</name>
    <dbReference type="NCBI Taxonomy" id="38448"/>
    <lineage>
        <taxon>Eukaryota</taxon>
        <taxon>Fungi</taxon>
        <taxon>Dikarya</taxon>
        <taxon>Ascomycota</taxon>
        <taxon>Pezizomycotina</taxon>
        <taxon>Leotiomycetes</taxon>
        <taxon>Helotiales</taxon>
        <taxon>Sclerotiniaceae</taxon>
        <taxon>Monilinia</taxon>
    </lineage>
</organism>
<feature type="region of interest" description="Disordered" evidence="1">
    <location>
        <begin position="43"/>
        <end position="107"/>
    </location>
</feature>
<feature type="compositionally biased region" description="Low complexity" evidence="1">
    <location>
        <begin position="92"/>
        <end position="101"/>
    </location>
</feature>
<protein>
    <submittedName>
        <fullName evidence="2">Uncharacterized protein</fullName>
    </submittedName>
</protein>
<reference evidence="2 3" key="1">
    <citation type="submission" date="2019-06" db="EMBL/GenBank/DDBJ databases">
        <title>Genome Sequence of the Brown Rot Fungal Pathogen Monilinia fructicola.</title>
        <authorList>
            <person name="De Miccolis Angelini R.M."/>
            <person name="Landi L."/>
            <person name="Abate D."/>
            <person name="Pollastro S."/>
            <person name="Romanazzi G."/>
            <person name="Faretra F."/>
        </authorList>
    </citation>
    <scope>NUCLEOTIDE SEQUENCE [LARGE SCALE GENOMIC DNA]</scope>
    <source>
        <strain evidence="2 3">Mfrc123</strain>
    </source>
</reference>
<proteinExistence type="predicted"/>
<evidence type="ECO:0000313" key="3">
    <source>
        <dbReference type="Proteomes" id="UP000322873"/>
    </source>
</evidence>
<sequence length="107" mass="11828">MIFLLSPSRCQHYIAWRRSEMMSSSSFISTRAGSIRLTTPESMSLDKVEMRRRSRKKLANKPLKSIPGAESNTKVGIEGAKTLDKKADELVGKATGSSKKGGANKRR</sequence>
<feature type="compositionally biased region" description="Basic and acidic residues" evidence="1">
    <location>
        <begin position="81"/>
        <end position="91"/>
    </location>
</feature>
<accession>A0A5M9J9F7</accession>